<reference evidence="1" key="1">
    <citation type="journal article" date="2023" name="Mol. Biol. Evol.">
        <title>Third-Generation Sequencing Reveals the Adaptive Role of the Epigenome in Three Deep-Sea Polychaetes.</title>
        <authorList>
            <person name="Perez M."/>
            <person name="Aroh O."/>
            <person name="Sun Y."/>
            <person name="Lan Y."/>
            <person name="Juniper S.K."/>
            <person name="Young C.R."/>
            <person name="Angers B."/>
            <person name="Qian P.Y."/>
        </authorList>
    </citation>
    <scope>NUCLEOTIDE SEQUENCE</scope>
    <source>
        <strain evidence="1">R07B-5</strain>
    </source>
</reference>
<comment type="caution">
    <text evidence="1">The sequence shown here is derived from an EMBL/GenBank/DDBJ whole genome shotgun (WGS) entry which is preliminary data.</text>
</comment>
<evidence type="ECO:0000313" key="1">
    <source>
        <dbReference type="EMBL" id="KAK2190870.1"/>
    </source>
</evidence>
<dbReference type="Gene3D" id="2.120.10.30">
    <property type="entry name" value="TolB, C-terminal domain"/>
    <property type="match status" value="1"/>
</dbReference>
<sequence>MPDCLRCDGRGGLTEDNFLLVSDYSIDTLRQLNLANDSAIRIPIRHQYVRSPVYDPVEKTVYWFYDNYIKRAYINGTQENLVWRQEYDRWGSSIRAIAIDPVSRLLYYTGTMYGLELGSNFLASMTLDGRHHFLLVTSRTNSIDNIALDPVTGTMYWSVGQGIDMAAMDGSQHHRLVNSDRYIYGLTIDAEGQCVYWCDGRRIESVAYDGNNRRLLAERQTTLAKTTTEAVNTSASQRPTELNAHVLVDSVK</sequence>
<dbReference type="AlphaFoldDB" id="A0AAD9UIS3"/>
<protein>
    <submittedName>
        <fullName evidence="1">Uncharacterized protein</fullName>
    </submittedName>
</protein>
<dbReference type="PANTHER" id="PTHR46513">
    <property type="entry name" value="VITELLOGENIN RECEPTOR-LIKE PROTEIN-RELATED-RELATED"/>
    <property type="match status" value="1"/>
</dbReference>
<proteinExistence type="predicted"/>
<name>A0AAD9UIS3_RIDPI</name>
<dbReference type="InterPro" id="IPR050778">
    <property type="entry name" value="Cueball_EGF_LRP_Nidogen"/>
</dbReference>
<dbReference type="InterPro" id="IPR011042">
    <property type="entry name" value="6-blade_b-propeller_TolB-like"/>
</dbReference>
<dbReference type="InterPro" id="IPR000033">
    <property type="entry name" value="LDLR_classB_rpt"/>
</dbReference>
<dbReference type="SUPFAM" id="SSF63825">
    <property type="entry name" value="YWTD domain"/>
    <property type="match status" value="1"/>
</dbReference>
<organism evidence="1 2">
    <name type="scientific">Ridgeia piscesae</name>
    <name type="common">Tubeworm</name>
    <dbReference type="NCBI Taxonomy" id="27915"/>
    <lineage>
        <taxon>Eukaryota</taxon>
        <taxon>Metazoa</taxon>
        <taxon>Spiralia</taxon>
        <taxon>Lophotrochozoa</taxon>
        <taxon>Annelida</taxon>
        <taxon>Polychaeta</taxon>
        <taxon>Sedentaria</taxon>
        <taxon>Canalipalpata</taxon>
        <taxon>Sabellida</taxon>
        <taxon>Siboglinidae</taxon>
        <taxon>Ridgeia</taxon>
    </lineage>
</organism>
<dbReference type="Proteomes" id="UP001209878">
    <property type="component" value="Unassembled WGS sequence"/>
</dbReference>
<dbReference type="SMART" id="SM00135">
    <property type="entry name" value="LY"/>
    <property type="match status" value="3"/>
</dbReference>
<keyword evidence="2" id="KW-1185">Reference proteome</keyword>
<accession>A0AAD9UIS3</accession>
<dbReference type="EMBL" id="JAODUO010000066">
    <property type="protein sequence ID" value="KAK2190870.1"/>
    <property type="molecule type" value="Genomic_DNA"/>
</dbReference>
<gene>
    <name evidence="1" type="ORF">NP493_66g06013</name>
</gene>
<evidence type="ECO:0000313" key="2">
    <source>
        <dbReference type="Proteomes" id="UP001209878"/>
    </source>
</evidence>
<dbReference type="PANTHER" id="PTHR46513:SF44">
    <property type="entry name" value="LDL RECEPTOR RELATED PROTEIN 4"/>
    <property type="match status" value="1"/>
</dbReference>